<evidence type="ECO:0000313" key="2">
    <source>
        <dbReference type="EMBL" id="MCO1335951.1"/>
    </source>
</evidence>
<dbReference type="RefSeq" id="WP_252471158.1">
    <property type="nucleotide sequence ID" value="NZ_JALBWM010000094.1"/>
</dbReference>
<dbReference type="AlphaFoldDB" id="A0A9X2EQF1"/>
<proteinExistence type="predicted"/>
<gene>
    <name evidence="2" type="ORF">MO867_16580</name>
</gene>
<feature type="domain" description="Periplasmic copper-binding protein NosD beta helix" evidence="1">
    <location>
        <begin position="128"/>
        <end position="279"/>
    </location>
</feature>
<feature type="non-terminal residue" evidence="2">
    <location>
        <position position="1"/>
    </location>
</feature>
<evidence type="ECO:0000259" key="1">
    <source>
        <dbReference type="Pfam" id="PF05048"/>
    </source>
</evidence>
<dbReference type="InterPro" id="IPR007742">
    <property type="entry name" value="NosD_dom"/>
</dbReference>
<dbReference type="Pfam" id="PF05048">
    <property type="entry name" value="NosD"/>
    <property type="match status" value="1"/>
</dbReference>
<accession>A0A9X2EQF1</accession>
<reference evidence="2" key="1">
    <citation type="journal article" date="2022" name="Arch. Microbiol.">
        <title>Microbulbifer okhotskensis sp. nov., isolated from a deep bottom sediment of the Okhotsk Sea.</title>
        <authorList>
            <person name="Romanenko L."/>
            <person name="Kurilenko V."/>
            <person name="Otstavnykh N."/>
            <person name="Velansky P."/>
            <person name="Isaeva M."/>
            <person name="Mikhailov V."/>
        </authorList>
    </citation>
    <scope>NUCLEOTIDE SEQUENCE</scope>
    <source>
        <strain evidence="2">OS29</strain>
    </source>
</reference>
<evidence type="ECO:0000313" key="3">
    <source>
        <dbReference type="Proteomes" id="UP001139028"/>
    </source>
</evidence>
<dbReference type="Proteomes" id="UP001139028">
    <property type="component" value="Unassembled WGS sequence"/>
</dbReference>
<sequence length="316" mass="33523">SGRGSYLFRPLKLSEVLLGKISHSVFSLLGQTLFENMSFSFNGYMEGGGMEIKWANSVKCNLAVAMAVPCILMSGTATAVSCGDILYTQEILNEDLTCTVSPAVIIVGPTGGLDMNNYNIECDGTAVGVEMDGAVGYLTGGGTILSCERGVRVAGDGFHNILEVSAISNNFLGIELISDFNFVGYSIATGNGNTGVLVSGERNTLLSNDLGQNSLIGIQVDGDWSNVSQNNVSDNLLWGIYISASNRGSYTQNNVQMNGSVGIYMDASGQMYNNIIGNVAVNNPDFDLRELSVDACDNTNVWLGNTFLTSNPDCLD</sequence>
<protein>
    <submittedName>
        <fullName evidence="2">Right-handed parallel beta-helix repeat-containing protein</fullName>
    </submittedName>
</protein>
<name>A0A9X2EQF1_9GAMM</name>
<organism evidence="2 3">
    <name type="scientific">Microbulbifer okhotskensis</name>
    <dbReference type="NCBI Taxonomy" id="2926617"/>
    <lineage>
        <taxon>Bacteria</taxon>
        <taxon>Pseudomonadati</taxon>
        <taxon>Pseudomonadota</taxon>
        <taxon>Gammaproteobacteria</taxon>
        <taxon>Cellvibrionales</taxon>
        <taxon>Microbulbiferaceae</taxon>
        <taxon>Microbulbifer</taxon>
    </lineage>
</organism>
<comment type="caution">
    <text evidence="2">The sequence shown here is derived from an EMBL/GenBank/DDBJ whole genome shotgun (WGS) entry which is preliminary data.</text>
</comment>
<keyword evidence="3" id="KW-1185">Reference proteome</keyword>
<dbReference type="EMBL" id="JALBWM010000094">
    <property type="protein sequence ID" value="MCO1335951.1"/>
    <property type="molecule type" value="Genomic_DNA"/>
</dbReference>
<dbReference type="Gene3D" id="2.160.20.10">
    <property type="entry name" value="Single-stranded right-handed beta-helix, Pectin lyase-like"/>
    <property type="match status" value="1"/>
</dbReference>
<dbReference type="InterPro" id="IPR012334">
    <property type="entry name" value="Pectin_lyas_fold"/>
</dbReference>